<dbReference type="Proteomes" id="UP001430953">
    <property type="component" value="Unassembled WGS sequence"/>
</dbReference>
<proteinExistence type="predicted"/>
<evidence type="ECO:0000313" key="2">
    <source>
        <dbReference type="Proteomes" id="UP001430953"/>
    </source>
</evidence>
<accession>A0AAW2FF34</accession>
<protein>
    <submittedName>
        <fullName evidence="1">Uncharacterized protein</fullName>
    </submittedName>
</protein>
<reference evidence="1 2" key="1">
    <citation type="submission" date="2023-03" db="EMBL/GenBank/DDBJ databases">
        <title>High recombination rates correlate with genetic variation in Cardiocondyla obscurior ants.</title>
        <authorList>
            <person name="Errbii M."/>
        </authorList>
    </citation>
    <scope>NUCLEOTIDE SEQUENCE [LARGE SCALE GENOMIC DNA]</scope>
    <source>
        <strain evidence="1">Alpha-2009</strain>
        <tissue evidence="1">Whole body</tissue>
    </source>
</reference>
<gene>
    <name evidence="1" type="ORF">PUN28_012498</name>
</gene>
<organism evidence="1 2">
    <name type="scientific">Cardiocondyla obscurior</name>
    <dbReference type="NCBI Taxonomy" id="286306"/>
    <lineage>
        <taxon>Eukaryota</taxon>
        <taxon>Metazoa</taxon>
        <taxon>Ecdysozoa</taxon>
        <taxon>Arthropoda</taxon>
        <taxon>Hexapoda</taxon>
        <taxon>Insecta</taxon>
        <taxon>Pterygota</taxon>
        <taxon>Neoptera</taxon>
        <taxon>Endopterygota</taxon>
        <taxon>Hymenoptera</taxon>
        <taxon>Apocrita</taxon>
        <taxon>Aculeata</taxon>
        <taxon>Formicoidea</taxon>
        <taxon>Formicidae</taxon>
        <taxon>Myrmicinae</taxon>
        <taxon>Cardiocondyla</taxon>
    </lineage>
</organism>
<name>A0AAW2FF34_9HYME</name>
<sequence>MSSRRLAASAERDRTVIEGDLPGCGLRLPLQVFAFERGISEMLHFALSKRFQKIASSFYCRRYARMAISCIVNSIIYFCFNPARWRVRSGTRFTSFKSRI</sequence>
<dbReference type="AlphaFoldDB" id="A0AAW2FF34"/>
<comment type="caution">
    <text evidence="1">The sequence shown here is derived from an EMBL/GenBank/DDBJ whole genome shotgun (WGS) entry which is preliminary data.</text>
</comment>
<keyword evidence="2" id="KW-1185">Reference proteome</keyword>
<dbReference type="EMBL" id="JADYXP020000012">
    <property type="protein sequence ID" value="KAL0113366.1"/>
    <property type="molecule type" value="Genomic_DNA"/>
</dbReference>
<evidence type="ECO:0000313" key="1">
    <source>
        <dbReference type="EMBL" id="KAL0113366.1"/>
    </source>
</evidence>